<evidence type="ECO:0008006" key="4">
    <source>
        <dbReference type="Google" id="ProtNLM"/>
    </source>
</evidence>
<keyword evidence="3" id="KW-1185">Reference proteome</keyword>
<evidence type="ECO:0000313" key="2">
    <source>
        <dbReference type="EMBL" id="MCZ0962169.1"/>
    </source>
</evidence>
<gene>
    <name evidence="2" type="ORF">OU682_11115</name>
</gene>
<organism evidence="2 3">
    <name type="scientific">Paracoccus benzoatiresistens</name>
    <dbReference type="NCBI Taxonomy" id="2997341"/>
    <lineage>
        <taxon>Bacteria</taxon>
        <taxon>Pseudomonadati</taxon>
        <taxon>Pseudomonadota</taxon>
        <taxon>Alphaproteobacteria</taxon>
        <taxon>Rhodobacterales</taxon>
        <taxon>Paracoccaceae</taxon>
        <taxon>Paracoccus</taxon>
    </lineage>
</organism>
<keyword evidence="1" id="KW-0732">Signal</keyword>
<proteinExistence type="predicted"/>
<name>A0ABT4J5J2_9RHOB</name>
<protein>
    <recommendedName>
        <fullName evidence="4">C-type lysozyme inhibitor domain-containing protein</fullName>
    </recommendedName>
</protein>
<feature type="signal peptide" evidence="1">
    <location>
        <begin position="1"/>
        <end position="21"/>
    </location>
</feature>
<dbReference type="Proteomes" id="UP001149822">
    <property type="component" value="Unassembled WGS sequence"/>
</dbReference>
<evidence type="ECO:0000313" key="3">
    <source>
        <dbReference type="Proteomes" id="UP001149822"/>
    </source>
</evidence>
<evidence type="ECO:0000256" key="1">
    <source>
        <dbReference type="SAM" id="SignalP"/>
    </source>
</evidence>
<sequence length="111" mass="12262">MNRTFLPVGLLPVLLLTGCQAPPTSPRPTDQLPFMGNWDCGTTAVTFTPAFYQPSSTAQPVRIRGFSTQNRMTTMTLEDGSVIEVQWQNDNQLTWRSPATGQSLDCNRVAD</sequence>
<comment type="caution">
    <text evidence="2">The sequence shown here is derived from an EMBL/GenBank/DDBJ whole genome shotgun (WGS) entry which is preliminary data.</text>
</comment>
<dbReference type="EMBL" id="JAPTYD010000013">
    <property type="protein sequence ID" value="MCZ0962169.1"/>
    <property type="molecule type" value="Genomic_DNA"/>
</dbReference>
<accession>A0ABT4J5J2</accession>
<feature type="chain" id="PRO_5045840890" description="C-type lysozyme inhibitor domain-containing protein" evidence="1">
    <location>
        <begin position="22"/>
        <end position="111"/>
    </location>
</feature>
<reference evidence="2" key="1">
    <citation type="submission" date="2022-12" db="EMBL/GenBank/DDBJ databases">
        <title>Paracoccus sp. EF6 isolated from a lake water.</title>
        <authorList>
            <person name="Liu H."/>
        </authorList>
    </citation>
    <scope>NUCLEOTIDE SEQUENCE</scope>
    <source>
        <strain evidence="2">EF6</strain>
    </source>
</reference>
<dbReference type="RefSeq" id="WP_268942191.1">
    <property type="nucleotide sequence ID" value="NZ_JAPTYD010000013.1"/>
</dbReference>
<dbReference type="PROSITE" id="PS51257">
    <property type="entry name" value="PROKAR_LIPOPROTEIN"/>
    <property type="match status" value="1"/>
</dbReference>